<reference evidence="8 9" key="1">
    <citation type="submission" date="2009-10" db="EMBL/GenBank/DDBJ databases">
        <authorList>
            <person name="Muzny D."/>
            <person name="Qin X."/>
            <person name="Deng J."/>
            <person name="Jiang H."/>
            <person name="Liu Y."/>
            <person name="Qu J."/>
            <person name="Song X.-Z."/>
            <person name="Zhang L."/>
            <person name="Thornton R."/>
            <person name="Coyle M."/>
            <person name="Francisco L."/>
            <person name="Jackson L."/>
            <person name="Javaid M."/>
            <person name="Korchina V."/>
            <person name="Kovar C."/>
            <person name="Mata R."/>
            <person name="Mathew T."/>
            <person name="Ngo R."/>
            <person name="Nguyen L."/>
            <person name="Nguyen N."/>
            <person name="Okwuonu G."/>
            <person name="Ongeri F."/>
            <person name="Pham C."/>
            <person name="Simmons D."/>
            <person name="Wilczek-Boney K."/>
            <person name="Hale W."/>
            <person name="Jakkamsetti A."/>
            <person name="Pham P."/>
            <person name="Ruth R."/>
            <person name="San Lucas F."/>
            <person name="Warren J."/>
            <person name="Zhang J."/>
            <person name="Zhao Z."/>
            <person name="Zhou C."/>
            <person name="Zhu D."/>
            <person name="Lee S."/>
            <person name="Bess C."/>
            <person name="Blankenburg K."/>
            <person name="Forbes L."/>
            <person name="Fu Q."/>
            <person name="Gubbala S."/>
            <person name="Hirani K."/>
            <person name="Jayaseelan J.C."/>
            <person name="Lara F."/>
            <person name="Munidasa M."/>
            <person name="Palculict T."/>
            <person name="Patil S."/>
            <person name="Pu L.-L."/>
            <person name="Saada N."/>
            <person name="Tang L."/>
            <person name="Weissenberger G."/>
            <person name="Zhu Y."/>
            <person name="Hemphill L."/>
            <person name="Shang Y."/>
            <person name="Youmans B."/>
            <person name="Ayvaz T."/>
            <person name="Ross M."/>
            <person name="Santibanez J."/>
            <person name="Aqrawi P."/>
            <person name="Gross S."/>
            <person name="Joshi V."/>
            <person name="Fowler G."/>
            <person name="Nazareth L."/>
            <person name="Reid J."/>
            <person name="Worley K."/>
            <person name="Petrosino J."/>
            <person name="Highlander S."/>
            <person name="Gibbs R."/>
        </authorList>
    </citation>
    <scope>NUCLEOTIDE SEQUENCE [LARGE SCALE GENOMIC DNA]</scope>
    <source>
        <strain evidence="8 9">ATCC 43325</strain>
    </source>
</reference>
<dbReference type="Pfam" id="PF08085">
    <property type="entry name" value="Entericidin"/>
    <property type="match status" value="1"/>
</dbReference>
<evidence type="ECO:0000313" key="9">
    <source>
        <dbReference type="Proteomes" id="UP000005519"/>
    </source>
</evidence>
<feature type="signal peptide" evidence="7">
    <location>
        <begin position="1"/>
        <end position="19"/>
    </location>
</feature>
<sequence length="43" mass="4497">MKKLIAVLLSATFALSLTACETTKGMGKDIQKVGSKIENAASK</sequence>
<protein>
    <submittedName>
        <fullName evidence="8">Entericidin EcnA/B family protein</fullName>
    </submittedName>
</protein>
<keyword evidence="4" id="KW-0472">Membrane</keyword>
<name>C9PN21_9PAST</name>
<evidence type="ECO:0000256" key="2">
    <source>
        <dbReference type="ARBA" id="ARBA00022475"/>
    </source>
</evidence>
<dbReference type="GO" id="GO:0009636">
    <property type="term" value="P:response to toxic substance"/>
    <property type="evidence" value="ECO:0007669"/>
    <property type="project" value="InterPro"/>
</dbReference>
<evidence type="ECO:0000313" key="8">
    <source>
        <dbReference type="EMBL" id="EEX50808.1"/>
    </source>
</evidence>
<accession>C9PN21</accession>
<dbReference type="AlphaFoldDB" id="C9PN21"/>
<comment type="caution">
    <text evidence="8">The sequence shown here is derived from an EMBL/GenBank/DDBJ whole genome shotgun (WGS) entry which is preliminary data.</text>
</comment>
<dbReference type="GO" id="GO:0016020">
    <property type="term" value="C:membrane"/>
    <property type="evidence" value="ECO:0007669"/>
    <property type="project" value="InterPro"/>
</dbReference>
<evidence type="ECO:0000256" key="4">
    <source>
        <dbReference type="ARBA" id="ARBA00023136"/>
    </source>
</evidence>
<dbReference type="PROSITE" id="PS51257">
    <property type="entry name" value="PROKAR_LIPOPROTEIN"/>
    <property type="match status" value="1"/>
</dbReference>
<dbReference type="HOGENOM" id="CLU_193827_10_0_6"/>
<keyword evidence="3 7" id="KW-0732">Signal</keyword>
<evidence type="ECO:0000256" key="3">
    <source>
        <dbReference type="ARBA" id="ARBA00022729"/>
    </source>
</evidence>
<keyword evidence="2" id="KW-1003">Cell membrane</keyword>
<evidence type="ECO:0000256" key="7">
    <source>
        <dbReference type="SAM" id="SignalP"/>
    </source>
</evidence>
<evidence type="ECO:0000256" key="1">
    <source>
        <dbReference type="ARBA" id="ARBA00010296"/>
    </source>
</evidence>
<proteinExistence type="inferred from homology"/>
<evidence type="ECO:0000256" key="6">
    <source>
        <dbReference type="ARBA" id="ARBA00023288"/>
    </source>
</evidence>
<keyword evidence="5" id="KW-0564">Palmitate</keyword>
<keyword evidence="9" id="KW-1185">Reference proteome</keyword>
<dbReference type="InterPro" id="IPR012556">
    <property type="entry name" value="Entericidin"/>
</dbReference>
<organism evidence="8 9">
    <name type="scientific">Pasteurella dagmatis ATCC 43325</name>
    <dbReference type="NCBI Taxonomy" id="667128"/>
    <lineage>
        <taxon>Bacteria</taxon>
        <taxon>Pseudomonadati</taxon>
        <taxon>Pseudomonadota</taxon>
        <taxon>Gammaproteobacteria</taxon>
        <taxon>Pasteurellales</taxon>
        <taxon>Pasteurellaceae</taxon>
        <taxon>Pasteurella</taxon>
    </lineage>
</organism>
<feature type="chain" id="PRO_5002999962" evidence="7">
    <location>
        <begin position="20"/>
        <end position="43"/>
    </location>
</feature>
<comment type="similarity">
    <text evidence="1">Belongs to the EcnA/EcnB lipoprotein family.</text>
</comment>
<dbReference type="EMBL" id="ACZR01000005">
    <property type="protein sequence ID" value="EEX50808.1"/>
    <property type="molecule type" value="Genomic_DNA"/>
</dbReference>
<dbReference type="RefSeq" id="WP_005763013.1">
    <property type="nucleotide sequence ID" value="NZ_GG704811.1"/>
</dbReference>
<gene>
    <name evidence="8" type="primary">ecnA</name>
    <name evidence="8" type="ORF">HMPREF0621_0395</name>
</gene>
<evidence type="ECO:0000256" key="5">
    <source>
        <dbReference type="ARBA" id="ARBA00023139"/>
    </source>
</evidence>
<keyword evidence="6" id="KW-0449">Lipoprotein</keyword>
<dbReference type="Proteomes" id="UP000005519">
    <property type="component" value="Unassembled WGS sequence"/>
</dbReference>